<evidence type="ECO:0000259" key="5">
    <source>
        <dbReference type="PROSITE" id="PS50932"/>
    </source>
</evidence>
<dbReference type="Pfam" id="PF00356">
    <property type="entry name" value="LacI"/>
    <property type="match status" value="1"/>
</dbReference>
<evidence type="ECO:0000313" key="7">
    <source>
        <dbReference type="Proteomes" id="UP001476282"/>
    </source>
</evidence>
<dbReference type="SMART" id="SM00354">
    <property type="entry name" value="HTH_LACI"/>
    <property type="match status" value="1"/>
</dbReference>
<gene>
    <name evidence="6" type="primary">exuR</name>
    <name evidence="6" type="ORF">Hsar01_03146</name>
</gene>
<keyword evidence="3" id="KW-0238">DNA-binding</keyword>
<dbReference type="PANTHER" id="PTHR30146:SF148">
    <property type="entry name" value="HTH-TYPE TRANSCRIPTIONAL REPRESSOR PURR-RELATED"/>
    <property type="match status" value="1"/>
</dbReference>
<evidence type="ECO:0000256" key="1">
    <source>
        <dbReference type="ARBA" id="ARBA00022491"/>
    </source>
</evidence>
<keyword evidence="1" id="KW-0678">Repressor</keyword>
<feature type="domain" description="HTH lacI-type" evidence="5">
    <location>
        <begin position="52"/>
        <end position="91"/>
    </location>
</feature>
<dbReference type="InterPro" id="IPR046335">
    <property type="entry name" value="LacI/GalR-like_sensor"/>
</dbReference>
<dbReference type="SUPFAM" id="SSF47413">
    <property type="entry name" value="lambda repressor-like DNA-binding domains"/>
    <property type="match status" value="1"/>
</dbReference>
<evidence type="ECO:0000256" key="3">
    <source>
        <dbReference type="ARBA" id="ARBA00023125"/>
    </source>
</evidence>
<dbReference type="CDD" id="cd01392">
    <property type="entry name" value="HTH_LacI"/>
    <property type="match status" value="1"/>
</dbReference>
<comment type="caution">
    <text evidence="6">The sequence shown here is derived from an EMBL/GenBank/DDBJ whole genome shotgun (WGS) entry which is preliminary data.</text>
</comment>
<proteinExistence type="predicted"/>
<dbReference type="InterPro" id="IPR000843">
    <property type="entry name" value="HTH_LacI"/>
</dbReference>
<evidence type="ECO:0000313" key="6">
    <source>
        <dbReference type="EMBL" id="GAA5483911.1"/>
    </source>
</evidence>
<evidence type="ECO:0000256" key="4">
    <source>
        <dbReference type="ARBA" id="ARBA00023163"/>
    </source>
</evidence>
<accession>A0ABP9UQT9</accession>
<keyword evidence="2" id="KW-0805">Transcription regulation</keyword>
<evidence type="ECO:0000256" key="2">
    <source>
        <dbReference type="ARBA" id="ARBA00023015"/>
    </source>
</evidence>
<reference evidence="6 7" key="1">
    <citation type="submission" date="2024-02" db="EMBL/GenBank/DDBJ databases">
        <title>Haloferula sargassicola NBRC 104335.</title>
        <authorList>
            <person name="Ichikawa N."/>
            <person name="Katano-Makiyama Y."/>
            <person name="Hidaka K."/>
        </authorList>
    </citation>
    <scope>NUCLEOTIDE SEQUENCE [LARGE SCALE GENOMIC DNA]</scope>
    <source>
        <strain evidence="6 7">NBRC 104335</strain>
    </source>
</reference>
<organism evidence="6 7">
    <name type="scientific">Haloferula sargassicola</name>
    <dbReference type="NCBI Taxonomy" id="490096"/>
    <lineage>
        <taxon>Bacteria</taxon>
        <taxon>Pseudomonadati</taxon>
        <taxon>Verrucomicrobiota</taxon>
        <taxon>Verrucomicrobiia</taxon>
        <taxon>Verrucomicrobiales</taxon>
        <taxon>Verrucomicrobiaceae</taxon>
        <taxon>Haloferula</taxon>
    </lineage>
</organism>
<dbReference type="EMBL" id="BAABRI010000018">
    <property type="protein sequence ID" value="GAA5483911.1"/>
    <property type="molecule type" value="Genomic_DNA"/>
</dbReference>
<dbReference type="Gene3D" id="1.10.260.40">
    <property type="entry name" value="lambda repressor-like DNA-binding domains"/>
    <property type="match status" value="1"/>
</dbReference>
<dbReference type="InterPro" id="IPR010982">
    <property type="entry name" value="Lambda_DNA-bd_dom_sf"/>
</dbReference>
<dbReference type="Gene3D" id="3.40.50.2300">
    <property type="match status" value="2"/>
</dbReference>
<keyword evidence="4" id="KW-0804">Transcription</keyword>
<dbReference type="SUPFAM" id="SSF53822">
    <property type="entry name" value="Periplasmic binding protein-like I"/>
    <property type="match status" value="1"/>
</dbReference>
<dbReference type="CDD" id="cd06267">
    <property type="entry name" value="PBP1_LacI_sugar_binding-like"/>
    <property type="match status" value="1"/>
</dbReference>
<dbReference type="PROSITE" id="PS50932">
    <property type="entry name" value="HTH_LACI_2"/>
    <property type="match status" value="1"/>
</dbReference>
<dbReference type="Pfam" id="PF13377">
    <property type="entry name" value="Peripla_BP_3"/>
    <property type="match status" value="1"/>
</dbReference>
<name>A0ABP9UQT9_9BACT</name>
<protein>
    <submittedName>
        <fullName evidence="6">HTH-type transcriptional repressor ExuR</fullName>
    </submittedName>
</protein>
<dbReference type="Proteomes" id="UP001476282">
    <property type="component" value="Unassembled WGS sequence"/>
</dbReference>
<dbReference type="PANTHER" id="PTHR30146">
    <property type="entry name" value="LACI-RELATED TRANSCRIPTIONAL REPRESSOR"/>
    <property type="match status" value="1"/>
</dbReference>
<keyword evidence="7" id="KW-1185">Reference proteome</keyword>
<sequence>MRGGGRAGERNLQIGSSPFELIGQILLACRGGVEMLAEETFFNMSEVNQQLIAERLNISRATVSRCFTNHPGINPTTRARVFQVATELGYTHLEKRTGKGRAGGGRAKRKNETFGVLICSDEEEYQRTDYQNPSEQILSGVTEMAHLRGTRMDIHLVDPKAGDPADPAYLKVQQMRRRWRGILLVYPFPDAVLEPLASALPTVSLVEQFDHAGLDCVDVDHYKGISAAIEHLVGQGHKRIGYLTRLYQVDASWSFRRYAAFLEKMARLRLPVDHGDVVNVFPGKMLGVEETAAYAAERTRAGVTAWVCAADHQAYDLIRGLKARGLSVPGDVSVTGFDGIETPGDCPDLATVQIPFREIGTTGTKRLFEKIGKRFSSAQHVLIDCTYRTGETVAPPRG</sequence>
<dbReference type="InterPro" id="IPR028082">
    <property type="entry name" value="Peripla_BP_I"/>
</dbReference>